<comment type="caution">
    <text evidence="2">The sequence shown here is derived from an EMBL/GenBank/DDBJ whole genome shotgun (WGS) entry which is preliminary data.</text>
</comment>
<gene>
    <name evidence="2" type="ORF">B0H17DRAFT_1207062</name>
</gene>
<accession>A0AAD7D3J3</accession>
<dbReference type="Proteomes" id="UP001221757">
    <property type="component" value="Unassembled WGS sequence"/>
</dbReference>
<proteinExistence type="predicted"/>
<sequence length="202" mass="22236">MEYLSLYRTPAGSGSILPLAQDITPPNNTALTKTLESYLDGMGHKLDNRDALRQRFGNTLEWYTSLRHITHAKIDSLISEPRIVNGASIGATYQSTFNSGSVIKSFSTHTADAVRPQPCSHSFEYVLVRVVVENRRTLVSHQTRPIVLGTNFTPESSLPRSSSPSKRSRVVPIPSPSATPTPTDHDHAGRHGIYSRSWKIAG</sequence>
<dbReference type="AlphaFoldDB" id="A0AAD7D3J3"/>
<keyword evidence="3" id="KW-1185">Reference proteome</keyword>
<reference evidence="2" key="1">
    <citation type="submission" date="2023-03" db="EMBL/GenBank/DDBJ databases">
        <title>Massive genome expansion in bonnet fungi (Mycena s.s.) driven by repeated elements and novel gene families across ecological guilds.</title>
        <authorList>
            <consortium name="Lawrence Berkeley National Laboratory"/>
            <person name="Harder C.B."/>
            <person name="Miyauchi S."/>
            <person name="Viragh M."/>
            <person name="Kuo A."/>
            <person name="Thoen E."/>
            <person name="Andreopoulos B."/>
            <person name="Lu D."/>
            <person name="Skrede I."/>
            <person name="Drula E."/>
            <person name="Henrissat B."/>
            <person name="Morin E."/>
            <person name="Kohler A."/>
            <person name="Barry K."/>
            <person name="LaButti K."/>
            <person name="Morin E."/>
            <person name="Salamov A."/>
            <person name="Lipzen A."/>
            <person name="Mereny Z."/>
            <person name="Hegedus B."/>
            <person name="Baldrian P."/>
            <person name="Stursova M."/>
            <person name="Weitz H."/>
            <person name="Taylor A."/>
            <person name="Grigoriev I.V."/>
            <person name="Nagy L.G."/>
            <person name="Martin F."/>
            <person name="Kauserud H."/>
        </authorList>
    </citation>
    <scope>NUCLEOTIDE SEQUENCE</scope>
    <source>
        <strain evidence="2">CBHHK067</strain>
    </source>
</reference>
<protein>
    <submittedName>
        <fullName evidence="2">Uncharacterized protein</fullName>
    </submittedName>
</protein>
<feature type="compositionally biased region" description="Low complexity" evidence="1">
    <location>
        <begin position="154"/>
        <end position="172"/>
    </location>
</feature>
<name>A0AAD7D3J3_MYCRO</name>
<evidence type="ECO:0000313" key="2">
    <source>
        <dbReference type="EMBL" id="KAJ7677301.1"/>
    </source>
</evidence>
<feature type="region of interest" description="Disordered" evidence="1">
    <location>
        <begin position="149"/>
        <end position="202"/>
    </location>
</feature>
<feature type="non-terminal residue" evidence="2">
    <location>
        <position position="1"/>
    </location>
</feature>
<dbReference type="EMBL" id="JARKIE010000139">
    <property type="protein sequence ID" value="KAJ7677301.1"/>
    <property type="molecule type" value="Genomic_DNA"/>
</dbReference>
<evidence type="ECO:0000313" key="3">
    <source>
        <dbReference type="Proteomes" id="UP001221757"/>
    </source>
</evidence>
<organism evidence="2 3">
    <name type="scientific">Mycena rosella</name>
    <name type="common">Pink bonnet</name>
    <name type="synonym">Agaricus rosellus</name>
    <dbReference type="NCBI Taxonomy" id="1033263"/>
    <lineage>
        <taxon>Eukaryota</taxon>
        <taxon>Fungi</taxon>
        <taxon>Dikarya</taxon>
        <taxon>Basidiomycota</taxon>
        <taxon>Agaricomycotina</taxon>
        <taxon>Agaricomycetes</taxon>
        <taxon>Agaricomycetidae</taxon>
        <taxon>Agaricales</taxon>
        <taxon>Marasmiineae</taxon>
        <taxon>Mycenaceae</taxon>
        <taxon>Mycena</taxon>
    </lineage>
</organism>
<evidence type="ECO:0000256" key="1">
    <source>
        <dbReference type="SAM" id="MobiDB-lite"/>
    </source>
</evidence>